<keyword evidence="2" id="KW-1185">Reference proteome</keyword>
<evidence type="ECO:0000313" key="1">
    <source>
        <dbReference type="EMBL" id="UFI08420.1"/>
    </source>
</evidence>
<dbReference type="Proteomes" id="UP000827615">
    <property type="component" value="Segment"/>
</dbReference>
<evidence type="ECO:0000313" key="2">
    <source>
        <dbReference type="Proteomes" id="UP000827615"/>
    </source>
</evidence>
<name>A0AAE9C739_9CAUD</name>
<reference evidence="1" key="1">
    <citation type="submission" date="2021-10" db="EMBL/GenBank/DDBJ databases">
        <authorList>
            <person name="Yu X."/>
            <person name="Bai C."/>
            <person name="Mi Z."/>
        </authorList>
    </citation>
    <scope>NUCLEOTIDE SEQUENCE</scope>
</reference>
<protein>
    <submittedName>
        <fullName evidence="1">Uncharacterized protein</fullName>
    </submittedName>
</protein>
<accession>A0AAE9C739</accession>
<organism evidence="1 2">
    <name type="scientific">Stenotrophomonas phage vB_SmaS_P15</name>
    <dbReference type="NCBI Taxonomy" id="2894592"/>
    <lineage>
        <taxon>Viruses</taxon>
        <taxon>Duplodnaviria</taxon>
        <taxon>Heunggongvirae</taxon>
        <taxon>Uroviricota</taxon>
        <taxon>Caudoviricetes</taxon>
        <taxon>Autographivirales</taxon>
        <taxon>Autonotataviridae</taxon>
        <taxon>Gujervirinae</taxon>
        <taxon>Smasvirus</taxon>
        <taxon>Smasvirus P15</taxon>
    </lineage>
</organism>
<sequence length="85" mass="9941">MSRDTVVVTYLGGPEDLTRRVHPREDMARGCWFVLCVRPVYSQDYLRSNMMGNGERVPTIKARYDFIRVPANHGEQWLAIYNEVH</sequence>
<proteinExistence type="predicted"/>
<dbReference type="EMBL" id="OK490494">
    <property type="protein sequence ID" value="UFI08420.1"/>
    <property type="molecule type" value="Genomic_DNA"/>
</dbReference>